<sequence length="111" mass="12472">MTVLPWHKGGSFTGEWRGLQYFVMLSRGLPMAQLTHLKPLEVVRSLWQRIQILTIKKYKFLANFGGLIINAAALEHPFYYPAPVHQILVHELSGPADTPVMVALGPANVHE</sequence>
<gene>
    <name evidence="1" type="ORF">IV01_13100</name>
</gene>
<dbReference type="EMBL" id="JPQU01000035">
    <property type="protein sequence ID" value="KFE55275.1"/>
    <property type="molecule type" value="Genomic_DNA"/>
</dbReference>
<accession>A0A085VIL2</accession>
<dbReference type="AlphaFoldDB" id="A0A085VIL2"/>
<protein>
    <submittedName>
        <fullName evidence="1">Uncharacterized protein</fullName>
    </submittedName>
</protein>
<evidence type="ECO:0000313" key="1">
    <source>
        <dbReference type="EMBL" id="KFE55275.1"/>
    </source>
</evidence>
<keyword evidence="2" id="KW-1185">Reference proteome</keyword>
<reference evidence="1 2" key="1">
    <citation type="submission" date="2014-07" db="EMBL/GenBank/DDBJ databases">
        <title>Draft Genome Sequences of Environmental Pseudomonas syringae strains.</title>
        <authorList>
            <person name="Baltrus D.A."/>
            <person name="Berge O."/>
            <person name="Morris C."/>
        </authorList>
    </citation>
    <scope>NUCLEOTIDE SEQUENCE [LARGE SCALE GENOMIC DNA]</scope>
    <source>
        <strain evidence="1 2">GAW0119</strain>
    </source>
</reference>
<comment type="caution">
    <text evidence="1">The sequence shown here is derived from an EMBL/GenBank/DDBJ whole genome shotgun (WGS) entry which is preliminary data.</text>
</comment>
<organism evidence="1 2">
    <name type="scientific">Pseudomonas syringae</name>
    <dbReference type="NCBI Taxonomy" id="317"/>
    <lineage>
        <taxon>Bacteria</taxon>
        <taxon>Pseudomonadati</taxon>
        <taxon>Pseudomonadota</taxon>
        <taxon>Gammaproteobacteria</taxon>
        <taxon>Pseudomonadales</taxon>
        <taxon>Pseudomonadaceae</taxon>
        <taxon>Pseudomonas</taxon>
    </lineage>
</organism>
<dbReference type="PATRIC" id="fig|317.175.peg.2726"/>
<dbReference type="Proteomes" id="UP000028631">
    <property type="component" value="Unassembled WGS sequence"/>
</dbReference>
<name>A0A085VIL2_PSESX</name>
<proteinExistence type="predicted"/>
<evidence type="ECO:0000313" key="2">
    <source>
        <dbReference type="Proteomes" id="UP000028631"/>
    </source>
</evidence>